<evidence type="ECO:0000256" key="1">
    <source>
        <dbReference type="SAM" id="MobiDB-lite"/>
    </source>
</evidence>
<evidence type="ECO:0000313" key="4">
    <source>
        <dbReference type="Proteomes" id="UP000468735"/>
    </source>
</evidence>
<dbReference type="AlphaFoldDB" id="A0A6H9YGS2"/>
<feature type="chain" id="PRO_5026344823" evidence="2">
    <location>
        <begin position="31"/>
        <end position="83"/>
    </location>
</feature>
<gene>
    <name evidence="3" type="ORF">F8566_47340</name>
</gene>
<name>A0A6H9YGS2_9ACTN</name>
<accession>A0A6H9YGS2</accession>
<comment type="caution">
    <text evidence="3">The sequence shown here is derived from an EMBL/GenBank/DDBJ whole genome shotgun (WGS) entry which is preliminary data.</text>
</comment>
<dbReference type="Proteomes" id="UP000468735">
    <property type="component" value="Unassembled WGS sequence"/>
</dbReference>
<keyword evidence="2" id="KW-0732">Signal</keyword>
<reference evidence="3 4" key="1">
    <citation type="submission" date="2019-09" db="EMBL/GenBank/DDBJ databases">
        <title>Actinomadura physcomitrii sp. nov., a novel actinomycete isolated from moss [Physcomitrium sphaericum (Ludw) Fuernr].</title>
        <authorList>
            <person name="Zhuang X."/>
            <person name="Liu C."/>
        </authorList>
    </citation>
    <scope>NUCLEOTIDE SEQUENCE [LARGE SCALE GENOMIC DNA]</scope>
    <source>
        <strain evidence="3 4">HMC1</strain>
    </source>
</reference>
<protein>
    <submittedName>
        <fullName evidence="3">Uncharacterized protein</fullName>
    </submittedName>
</protein>
<feature type="signal peptide" evidence="2">
    <location>
        <begin position="1"/>
        <end position="30"/>
    </location>
</feature>
<dbReference type="RefSeq" id="WP_151570647.1">
    <property type="nucleotide sequence ID" value="NZ_WBMT01000034.1"/>
</dbReference>
<dbReference type="EMBL" id="WBMT01000034">
    <property type="protein sequence ID" value="KAB2339635.1"/>
    <property type="molecule type" value="Genomic_DNA"/>
</dbReference>
<evidence type="ECO:0000256" key="2">
    <source>
        <dbReference type="SAM" id="SignalP"/>
    </source>
</evidence>
<keyword evidence="4" id="KW-1185">Reference proteome</keyword>
<feature type="region of interest" description="Disordered" evidence="1">
    <location>
        <begin position="51"/>
        <end position="83"/>
    </location>
</feature>
<evidence type="ECO:0000313" key="3">
    <source>
        <dbReference type="EMBL" id="KAB2339635.1"/>
    </source>
</evidence>
<organism evidence="3 4">
    <name type="scientific">Actinomadura rudentiformis</name>
    <dbReference type="NCBI Taxonomy" id="359158"/>
    <lineage>
        <taxon>Bacteria</taxon>
        <taxon>Bacillati</taxon>
        <taxon>Actinomycetota</taxon>
        <taxon>Actinomycetes</taxon>
        <taxon>Streptosporangiales</taxon>
        <taxon>Thermomonosporaceae</taxon>
        <taxon>Actinomadura</taxon>
    </lineage>
</organism>
<sequence>MTLSGRTKIAIVVAGMAGAAGLAMGGTALADPGGGGGVELQIVGDEALGGAGATGVTGADADGHDCPERGGGSGSGSPAADSR</sequence>
<proteinExistence type="predicted"/>